<dbReference type="Pfam" id="PF00755">
    <property type="entry name" value="Carn_acyltransf"/>
    <property type="match status" value="1"/>
</dbReference>
<dbReference type="GO" id="GO:0004102">
    <property type="term" value="F:choline O-acetyltransferase activity"/>
    <property type="evidence" value="ECO:0007669"/>
    <property type="project" value="UniProtKB-EC"/>
</dbReference>
<dbReference type="GO" id="GO:0008292">
    <property type="term" value="P:acetylcholine biosynthetic process"/>
    <property type="evidence" value="ECO:0007669"/>
    <property type="project" value="TreeGrafter"/>
</dbReference>
<evidence type="ECO:0000256" key="3">
    <source>
        <dbReference type="ARBA" id="ARBA00037088"/>
    </source>
</evidence>
<dbReference type="PANTHER" id="PTHR22589">
    <property type="entry name" value="CARNITINE O-ACYLTRANSFERASE"/>
    <property type="match status" value="1"/>
</dbReference>
<comment type="function">
    <text evidence="3">Catalyzes the reversible synthesis of acetylcholine (ACh) from acetyl CoA and choline at cholinergic synapses.</text>
</comment>
<dbReference type="InParanoid" id="H2YJS8"/>
<dbReference type="Proteomes" id="UP000007875">
    <property type="component" value="Unassembled WGS sequence"/>
</dbReference>
<dbReference type="SUPFAM" id="SSF52777">
    <property type="entry name" value="CoA-dependent acyltransferases"/>
    <property type="match status" value="1"/>
</dbReference>
<name>H2YJS8_CIOSA</name>
<dbReference type="GO" id="GO:0043005">
    <property type="term" value="C:neuron projection"/>
    <property type="evidence" value="ECO:0007669"/>
    <property type="project" value="TreeGrafter"/>
</dbReference>
<sequence>MSPDAYVQVALQITYYKLYKRLVSTYESASTRRFREGRVDNIRAATVQALDLAKGLTEPDESGNIKIDAKKMLLLRRAVKAQTDFTIAAITGHGIDCHLLGLKQMAEEMGLPTPPIFQDPSYDLSNYFQLSTSQIPTSTNSFMCYGPVVPDGYGISYNPHNDSIIFCTSSFRTCHSTSSEKFVSALVESLLTMKDICLQWNRRRSSSLEHLAVPRKLSLHRRMNARSYSVDCD</sequence>
<feature type="domain" description="Choline/carnitine acyltransferase" evidence="7">
    <location>
        <begin position="1"/>
        <end position="187"/>
    </location>
</feature>
<keyword evidence="9" id="KW-1185">Reference proteome</keyword>
<evidence type="ECO:0000256" key="4">
    <source>
        <dbReference type="ARBA" id="ARBA00039091"/>
    </source>
</evidence>
<dbReference type="InterPro" id="IPR039551">
    <property type="entry name" value="Cho/carn_acyl_trans"/>
</dbReference>
<dbReference type="AlphaFoldDB" id="H2YJS8"/>
<dbReference type="Ensembl" id="ENSCSAVT00000005652.1">
    <property type="protein sequence ID" value="ENSCSAVP00000005577.1"/>
    <property type="gene ID" value="ENSCSAVG00000003335.1"/>
</dbReference>
<reference evidence="9" key="1">
    <citation type="submission" date="2003-08" db="EMBL/GenBank/DDBJ databases">
        <authorList>
            <person name="Birren B."/>
            <person name="Nusbaum C."/>
            <person name="Abebe A."/>
            <person name="Abouelleil A."/>
            <person name="Adekoya E."/>
            <person name="Ait-zahra M."/>
            <person name="Allen N."/>
            <person name="Allen T."/>
            <person name="An P."/>
            <person name="Anderson M."/>
            <person name="Anderson S."/>
            <person name="Arachchi H."/>
            <person name="Armbruster J."/>
            <person name="Bachantsang P."/>
            <person name="Baldwin J."/>
            <person name="Barry A."/>
            <person name="Bayul T."/>
            <person name="Blitshsteyn B."/>
            <person name="Bloom T."/>
            <person name="Blye J."/>
            <person name="Boguslavskiy L."/>
            <person name="Borowsky M."/>
            <person name="Boukhgalter B."/>
            <person name="Brunache A."/>
            <person name="Butler J."/>
            <person name="Calixte N."/>
            <person name="Calvo S."/>
            <person name="Camarata J."/>
            <person name="Campo K."/>
            <person name="Chang J."/>
            <person name="Cheshatsang Y."/>
            <person name="Citroen M."/>
            <person name="Collymore A."/>
            <person name="Considine T."/>
            <person name="Cook A."/>
            <person name="Cooke P."/>
            <person name="Corum B."/>
            <person name="Cuomo C."/>
            <person name="David R."/>
            <person name="Dawoe T."/>
            <person name="Degray S."/>
            <person name="Dodge S."/>
            <person name="Dooley K."/>
            <person name="Dorje P."/>
            <person name="Dorjee K."/>
            <person name="Dorris L."/>
            <person name="Duffey N."/>
            <person name="Dupes A."/>
            <person name="Elkins T."/>
            <person name="Engels R."/>
            <person name="Erickson J."/>
            <person name="Farina A."/>
            <person name="Faro S."/>
            <person name="Ferreira P."/>
            <person name="Fischer H."/>
            <person name="Fitzgerald M."/>
            <person name="Foley K."/>
            <person name="Gage D."/>
            <person name="Galagan J."/>
            <person name="Gearin G."/>
            <person name="Gnerre S."/>
            <person name="Gnirke A."/>
            <person name="Goyette A."/>
            <person name="Graham J."/>
            <person name="Grandbois E."/>
            <person name="Gyaltsen K."/>
            <person name="Hafez N."/>
            <person name="Hagopian D."/>
            <person name="Hagos B."/>
            <person name="Hall J."/>
            <person name="Hatcher B."/>
            <person name="Heller A."/>
            <person name="Higgins H."/>
            <person name="Honan T."/>
            <person name="Horn A."/>
            <person name="Houde N."/>
            <person name="Hughes L."/>
            <person name="Hulme W."/>
            <person name="Husby E."/>
            <person name="Iliev I."/>
            <person name="Jaffe D."/>
            <person name="Jones C."/>
            <person name="Kamal M."/>
            <person name="Kamat A."/>
            <person name="Kamvysselis M."/>
            <person name="Karlsson E."/>
            <person name="Kells C."/>
            <person name="Kieu A."/>
            <person name="Kisner P."/>
            <person name="Kodira C."/>
            <person name="Kulbokas E."/>
            <person name="Labutti K."/>
            <person name="Lama D."/>
            <person name="Landers T."/>
            <person name="Leger J."/>
            <person name="Levine S."/>
            <person name="Lewis D."/>
            <person name="Lewis T."/>
            <person name="Lindblad-toh K."/>
            <person name="Liu X."/>
            <person name="Lokyitsang T."/>
            <person name="Lokyitsang Y."/>
            <person name="Lucien O."/>
            <person name="Lui A."/>
            <person name="Ma L.J."/>
            <person name="Mabbitt R."/>
            <person name="Macdonald J."/>
            <person name="Maclean C."/>
            <person name="Major J."/>
            <person name="Manning J."/>
            <person name="Marabella R."/>
            <person name="Maru K."/>
            <person name="Matthews C."/>
            <person name="Mauceli E."/>
            <person name="Mccarthy M."/>
            <person name="Mcdonough S."/>
            <person name="Mcghee T."/>
            <person name="Meldrim J."/>
            <person name="Meneus L."/>
            <person name="Mesirov J."/>
            <person name="Mihalev A."/>
            <person name="Mihova T."/>
            <person name="Mikkelsen T."/>
            <person name="Mlenga V."/>
            <person name="Moru K."/>
            <person name="Mozes J."/>
            <person name="Mulrain L."/>
            <person name="Munson G."/>
            <person name="Naylor J."/>
            <person name="Newes C."/>
            <person name="Nguyen C."/>
            <person name="Nguyen N."/>
            <person name="Nguyen T."/>
            <person name="Nicol R."/>
            <person name="Nielsen C."/>
            <person name="Nizzari M."/>
            <person name="Norbu C."/>
            <person name="Norbu N."/>
            <person name="O'donnell P."/>
            <person name="Okoawo O."/>
            <person name="O'leary S."/>
            <person name="Omotosho B."/>
            <person name="O'neill K."/>
            <person name="Osman S."/>
            <person name="Parker S."/>
            <person name="Perrin D."/>
            <person name="Phunkhang P."/>
            <person name="Piqani B."/>
            <person name="Purcell S."/>
            <person name="Rachupka T."/>
            <person name="Ramasamy U."/>
            <person name="Rameau R."/>
            <person name="Ray V."/>
            <person name="Raymond C."/>
            <person name="Retta R."/>
            <person name="Richardson S."/>
            <person name="Rise C."/>
            <person name="Rodriguez J."/>
            <person name="Rogers J."/>
            <person name="Rogov P."/>
            <person name="Rutman M."/>
            <person name="Schupbach R."/>
            <person name="Seaman C."/>
            <person name="Settipalli S."/>
            <person name="Sharpe T."/>
            <person name="Sheridan J."/>
            <person name="Sherpa N."/>
            <person name="Shi J."/>
            <person name="Smirnov S."/>
            <person name="Smith C."/>
            <person name="Sougnez C."/>
            <person name="Spencer B."/>
            <person name="Stalker J."/>
            <person name="Stange-thomann N."/>
            <person name="Stavropoulos S."/>
            <person name="Stetson K."/>
            <person name="Stone C."/>
            <person name="Stone S."/>
            <person name="Stubbs M."/>
            <person name="Talamas J."/>
            <person name="Tchuinga P."/>
            <person name="Tenzing P."/>
            <person name="Tesfaye S."/>
            <person name="Theodore J."/>
            <person name="Thoulutsang Y."/>
            <person name="Topham K."/>
            <person name="Towey S."/>
            <person name="Tsamla T."/>
            <person name="Tsomo N."/>
            <person name="Vallee D."/>
            <person name="Vassiliev H."/>
            <person name="Venkataraman V."/>
            <person name="Vinson J."/>
            <person name="Vo A."/>
            <person name="Wade C."/>
            <person name="Wang S."/>
            <person name="Wangchuk T."/>
            <person name="Wangdi T."/>
            <person name="Whittaker C."/>
            <person name="Wilkinson J."/>
            <person name="Wu Y."/>
            <person name="Wyman D."/>
            <person name="Yadav S."/>
            <person name="Yang S."/>
            <person name="Yang X."/>
            <person name="Yeager S."/>
            <person name="Yee E."/>
            <person name="Young G."/>
            <person name="Zainoun J."/>
            <person name="Zembeck L."/>
            <person name="Zimmer A."/>
            <person name="Zody M."/>
            <person name="Lander E."/>
        </authorList>
    </citation>
    <scope>NUCLEOTIDE SEQUENCE [LARGE SCALE GENOMIC DNA]</scope>
</reference>
<evidence type="ECO:0000259" key="7">
    <source>
        <dbReference type="Pfam" id="PF00755"/>
    </source>
</evidence>
<dbReference type="HOGENOM" id="CLU_104004_0_0_1"/>
<dbReference type="GO" id="GO:0045202">
    <property type="term" value="C:synapse"/>
    <property type="evidence" value="ECO:0007669"/>
    <property type="project" value="GOC"/>
</dbReference>
<dbReference type="eggNOG" id="KOG3717">
    <property type="taxonomic scope" value="Eukaryota"/>
</dbReference>
<dbReference type="STRING" id="51511.ENSCSAVP00000005577"/>
<dbReference type="PANTHER" id="PTHR22589:SF14">
    <property type="entry name" value="CHOLINE O-ACETYLTRANSFERASE"/>
    <property type="match status" value="1"/>
</dbReference>
<dbReference type="OMA" id="TEEIRCT"/>
<keyword evidence="2" id="KW-0530">Neurotransmitter biosynthesis</keyword>
<evidence type="ECO:0000313" key="9">
    <source>
        <dbReference type="Proteomes" id="UP000007875"/>
    </source>
</evidence>
<evidence type="ECO:0000256" key="5">
    <source>
        <dbReference type="ARBA" id="ARBA00040495"/>
    </source>
</evidence>
<dbReference type="GO" id="GO:0007274">
    <property type="term" value="P:neuromuscular synaptic transmission"/>
    <property type="evidence" value="ECO:0007669"/>
    <property type="project" value="TreeGrafter"/>
</dbReference>
<dbReference type="GeneTree" id="ENSGT01150000286917"/>
<accession>H2YJS8</accession>
<reference evidence="8" key="3">
    <citation type="submission" date="2025-09" db="UniProtKB">
        <authorList>
            <consortium name="Ensembl"/>
        </authorList>
    </citation>
    <scope>IDENTIFICATION</scope>
</reference>
<evidence type="ECO:0000256" key="1">
    <source>
        <dbReference type="ARBA" id="ARBA00005232"/>
    </source>
</evidence>
<dbReference type="Gene3D" id="3.30.559.10">
    <property type="entry name" value="Chloramphenicol acetyltransferase-like domain"/>
    <property type="match status" value="1"/>
</dbReference>
<evidence type="ECO:0000313" key="8">
    <source>
        <dbReference type="Ensembl" id="ENSCSAVP00000005577.1"/>
    </source>
</evidence>
<dbReference type="InterPro" id="IPR023213">
    <property type="entry name" value="CAT-like_dom_sf"/>
</dbReference>
<proteinExistence type="inferred from homology"/>
<dbReference type="GO" id="GO:0005737">
    <property type="term" value="C:cytoplasm"/>
    <property type="evidence" value="ECO:0007669"/>
    <property type="project" value="TreeGrafter"/>
</dbReference>
<dbReference type="InterPro" id="IPR000542">
    <property type="entry name" value="Carn_acyl_trans"/>
</dbReference>
<comment type="similarity">
    <text evidence="1">Belongs to the carnitine/choline acetyltransferase family.</text>
</comment>
<evidence type="ECO:0000256" key="6">
    <source>
        <dbReference type="ARBA" id="ARBA00048143"/>
    </source>
</evidence>
<organism evidence="8 9">
    <name type="scientific">Ciona savignyi</name>
    <name type="common">Pacific transparent sea squirt</name>
    <dbReference type="NCBI Taxonomy" id="51511"/>
    <lineage>
        <taxon>Eukaryota</taxon>
        <taxon>Metazoa</taxon>
        <taxon>Chordata</taxon>
        <taxon>Tunicata</taxon>
        <taxon>Ascidiacea</taxon>
        <taxon>Phlebobranchia</taxon>
        <taxon>Cionidae</taxon>
        <taxon>Ciona</taxon>
    </lineage>
</organism>
<dbReference type="EC" id="2.3.1.6" evidence="4"/>
<comment type="catalytic activity">
    <reaction evidence="6">
        <text>choline + acetyl-CoA = acetylcholine + CoA</text>
        <dbReference type="Rhea" id="RHEA:18821"/>
        <dbReference type="ChEBI" id="CHEBI:15354"/>
        <dbReference type="ChEBI" id="CHEBI:15355"/>
        <dbReference type="ChEBI" id="CHEBI:57287"/>
        <dbReference type="ChEBI" id="CHEBI:57288"/>
        <dbReference type="EC" id="2.3.1.6"/>
    </reaction>
</comment>
<protein>
    <recommendedName>
        <fullName evidence="5">Choline O-acetyltransferase</fullName>
        <ecNumber evidence="4">2.3.1.6</ecNumber>
    </recommendedName>
</protein>
<evidence type="ECO:0000256" key="2">
    <source>
        <dbReference type="ARBA" id="ARBA00022979"/>
    </source>
</evidence>
<reference evidence="8" key="2">
    <citation type="submission" date="2025-08" db="UniProtKB">
        <authorList>
            <consortium name="Ensembl"/>
        </authorList>
    </citation>
    <scope>IDENTIFICATION</scope>
</reference>